<name>A0AA39NBL6_ARMTA</name>
<protein>
    <recommendedName>
        <fullName evidence="5">Secreted protein</fullName>
    </recommendedName>
</protein>
<keyword evidence="4" id="KW-1185">Reference proteome</keyword>
<dbReference type="AlphaFoldDB" id="A0AA39NBL6"/>
<sequence length="124" mass="13812">MLFNTLAILATVLMTVTVRPPSLSLVHPSQLKPRPLDRHPHPPGHSANSNPPASRVSKLEAKPGRLTISSKQAVYHTPPYRPFIIISRIIRYRASVLLSLIVLNSHRFQVRHVTCRESNSVSAV</sequence>
<comment type="caution">
    <text evidence="3">The sequence shown here is derived from an EMBL/GenBank/DDBJ whole genome shotgun (WGS) entry which is preliminary data.</text>
</comment>
<proteinExistence type="predicted"/>
<dbReference type="RefSeq" id="XP_060334249.1">
    <property type="nucleotide sequence ID" value="XM_060466330.1"/>
</dbReference>
<dbReference type="Proteomes" id="UP001175211">
    <property type="component" value="Unassembled WGS sequence"/>
</dbReference>
<feature type="region of interest" description="Disordered" evidence="1">
    <location>
        <begin position="27"/>
        <end position="59"/>
    </location>
</feature>
<keyword evidence="2" id="KW-0732">Signal</keyword>
<evidence type="ECO:0008006" key="5">
    <source>
        <dbReference type="Google" id="ProtNLM"/>
    </source>
</evidence>
<dbReference type="EMBL" id="JAUEPS010000009">
    <property type="protein sequence ID" value="KAK0462637.1"/>
    <property type="molecule type" value="Genomic_DNA"/>
</dbReference>
<reference evidence="3" key="1">
    <citation type="submission" date="2023-06" db="EMBL/GenBank/DDBJ databases">
        <authorList>
            <consortium name="Lawrence Berkeley National Laboratory"/>
            <person name="Ahrendt S."/>
            <person name="Sahu N."/>
            <person name="Indic B."/>
            <person name="Wong-Bajracharya J."/>
            <person name="Merenyi Z."/>
            <person name="Ke H.-M."/>
            <person name="Monk M."/>
            <person name="Kocsube S."/>
            <person name="Drula E."/>
            <person name="Lipzen A."/>
            <person name="Balint B."/>
            <person name="Henrissat B."/>
            <person name="Andreopoulos B."/>
            <person name="Martin F.M."/>
            <person name="Harder C.B."/>
            <person name="Rigling D."/>
            <person name="Ford K.L."/>
            <person name="Foster G.D."/>
            <person name="Pangilinan J."/>
            <person name="Papanicolaou A."/>
            <person name="Barry K."/>
            <person name="LaButti K."/>
            <person name="Viragh M."/>
            <person name="Koriabine M."/>
            <person name="Yan M."/>
            <person name="Riley R."/>
            <person name="Champramary S."/>
            <person name="Plett K.L."/>
            <person name="Tsai I.J."/>
            <person name="Slot J."/>
            <person name="Sipos G."/>
            <person name="Plett J."/>
            <person name="Nagy L.G."/>
            <person name="Grigoriev I.V."/>
        </authorList>
    </citation>
    <scope>NUCLEOTIDE SEQUENCE</scope>
    <source>
        <strain evidence="3">CCBAS 213</strain>
    </source>
</reference>
<evidence type="ECO:0000256" key="2">
    <source>
        <dbReference type="SAM" id="SignalP"/>
    </source>
</evidence>
<evidence type="ECO:0000256" key="1">
    <source>
        <dbReference type="SAM" id="MobiDB-lite"/>
    </source>
</evidence>
<feature type="chain" id="PRO_5041266338" description="Secreted protein" evidence="2">
    <location>
        <begin position="25"/>
        <end position="124"/>
    </location>
</feature>
<feature type="signal peptide" evidence="2">
    <location>
        <begin position="1"/>
        <end position="24"/>
    </location>
</feature>
<organism evidence="3 4">
    <name type="scientific">Armillaria tabescens</name>
    <name type="common">Ringless honey mushroom</name>
    <name type="synonym">Agaricus tabescens</name>
    <dbReference type="NCBI Taxonomy" id="1929756"/>
    <lineage>
        <taxon>Eukaryota</taxon>
        <taxon>Fungi</taxon>
        <taxon>Dikarya</taxon>
        <taxon>Basidiomycota</taxon>
        <taxon>Agaricomycotina</taxon>
        <taxon>Agaricomycetes</taxon>
        <taxon>Agaricomycetidae</taxon>
        <taxon>Agaricales</taxon>
        <taxon>Marasmiineae</taxon>
        <taxon>Physalacriaceae</taxon>
        <taxon>Desarmillaria</taxon>
    </lineage>
</organism>
<gene>
    <name evidence="3" type="ORF">EV420DRAFT_1201028</name>
</gene>
<evidence type="ECO:0000313" key="3">
    <source>
        <dbReference type="EMBL" id="KAK0462637.1"/>
    </source>
</evidence>
<evidence type="ECO:0000313" key="4">
    <source>
        <dbReference type="Proteomes" id="UP001175211"/>
    </source>
</evidence>
<dbReference type="GeneID" id="85349878"/>
<accession>A0AA39NBL6</accession>